<reference evidence="3 4" key="1">
    <citation type="submission" date="2020-04" db="EMBL/GenBank/DDBJ databases">
        <title>Plant Genome Project.</title>
        <authorList>
            <person name="Zhang R.-G."/>
        </authorList>
    </citation>
    <scope>NUCLEOTIDE SEQUENCE [LARGE SCALE GENOMIC DNA]</scope>
    <source>
        <strain evidence="3">YNK0</strain>
        <tissue evidence="3">Leaf</tissue>
    </source>
</reference>
<feature type="region of interest" description="Disordered" evidence="2">
    <location>
        <begin position="346"/>
        <end position="367"/>
    </location>
</feature>
<dbReference type="EMBL" id="JABCRI010000009">
    <property type="protein sequence ID" value="KAF8400624.1"/>
    <property type="molecule type" value="Genomic_DNA"/>
</dbReference>
<evidence type="ECO:0000256" key="2">
    <source>
        <dbReference type="SAM" id="MobiDB-lite"/>
    </source>
</evidence>
<evidence type="ECO:0000256" key="1">
    <source>
        <dbReference type="ARBA" id="ARBA00023242"/>
    </source>
</evidence>
<organism evidence="3 4">
    <name type="scientific">Tetracentron sinense</name>
    <name type="common">Spur-leaf</name>
    <dbReference type="NCBI Taxonomy" id="13715"/>
    <lineage>
        <taxon>Eukaryota</taxon>
        <taxon>Viridiplantae</taxon>
        <taxon>Streptophyta</taxon>
        <taxon>Embryophyta</taxon>
        <taxon>Tracheophyta</taxon>
        <taxon>Spermatophyta</taxon>
        <taxon>Magnoliopsida</taxon>
        <taxon>Trochodendrales</taxon>
        <taxon>Trochodendraceae</taxon>
        <taxon>Tetracentron</taxon>
    </lineage>
</organism>
<feature type="region of interest" description="Disordered" evidence="2">
    <location>
        <begin position="403"/>
        <end position="438"/>
    </location>
</feature>
<evidence type="ECO:0000313" key="4">
    <source>
        <dbReference type="Proteomes" id="UP000655225"/>
    </source>
</evidence>
<dbReference type="PANTHER" id="PTHR35300:SF4">
    <property type="entry name" value="HISTONE ACETYLTRANSFERASE"/>
    <property type="match status" value="1"/>
</dbReference>
<dbReference type="GO" id="GO:0003712">
    <property type="term" value="F:transcription coregulator activity"/>
    <property type="evidence" value="ECO:0007669"/>
    <property type="project" value="InterPro"/>
</dbReference>
<dbReference type="PANTHER" id="PTHR35300">
    <property type="entry name" value="COACTIVATOR CBP, KIX DOMAIN-CONTAINING PROTEIN-RELATED"/>
    <property type="match status" value="1"/>
</dbReference>
<protein>
    <submittedName>
        <fullName evidence="3">Uncharacterized protein</fullName>
    </submittedName>
</protein>
<dbReference type="OrthoDB" id="1937968at2759"/>
<sequence>MPRPGPRPYECVRRAWHSDRHQPIRGSLIQEVFRVVNEIHSSATRKNKEWQEKLPVVVFKAEEIMYSKANSEAEYGDLSTVRERVNDAINTIIRRDESTETGDLLQPCIEAALNLGCAVRRASRSQRHNNPKFYLSPNTQEPTSMPPRIPDNATHKGSPQLPPLHSGNQTTSPRFMSHYSTLTRPTTMNFSHLGSGSCSPVIQDNPMTSYELPFSSEGYPQSGNNQLVPMETPMSNLGCVYPLYYGSCFQAEEPNFSFQIPQNSNSNRVVVGTPFVQSIPEPAEMGFLQNLFPFDGSLNASNRLSQVELRDTSENPPETGCDLSLRLGPLSAPCISAESSWTREVEDVGSSSSREGSKFQDLSPGKDKGFSFFPRDNAEDPLESCSSKWSSAGEGLNMEATVRKRKAPVSNSAEDGRFCLQPNRPSGQFFGRMRKPGP</sequence>
<proteinExistence type="predicted"/>
<dbReference type="AlphaFoldDB" id="A0A835DHT7"/>
<feature type="region of interest" description="Disordered" evidence="2">
    <location>
        <begin position="126"/>
        <end position="171"/>
    </location>
</feature>
<comment type="caution">
    <text evidence="3">The sequence shown here is derived from an EMBL/GenBank/DDBJ whole genome shotgun (WGS) entry which is preliminary data.</text>
</comment>
<dbReference type="OMA" id="FLEWNKI"/>
<dbReference type="InterPro" id="IPR036529">
    <property type="entry name" value="KIX_dom_sf"/>
</dbReference>
<dbReference type="GO" id="GO:0006355">
    <property type="term" value="P:regulation of DNA-templated transcription"/>
    <property type="evidence" value="ECO:0007669"/>
    <property type="project" value="InterPro"/>
</dbReference>
<dbReference type="Proteomes" id="UP000655225">
    <property type="component" value="Unassembled WGS sequence"/>
</dbReference>
<dbReference type="Gene3D" id="1.10.246.20">
    <property type="entry name" value="Coactivator CBP, KIX domain"/>
    <property type="match status" value="1"/>
</dbReference>
<evidence type="ECO:0000313" key="3">
    <source>
        <dbReference type="EMBL" id="KAF8400624.1"/>
    </source>
</evidence>
<accession>A0A835DHT7</accession>
<name>A0A835DHT7_TETSI</name>
<keyword evidence="1" id="KW-0539">Nucleus</keyword>
<gene>
    <name evidence="3" type="ORF">HHK36_013923</name>
</gene>
<keyword evidence="4" id="KW-1185">Reference proteome</keyword>